<evidence type="ECO:0008006" key="4">
    <source>
        <dbReference type="Google" id="ProtNLM"/>
    </source>
</evidence>
<dbReference type="OrthoDB" id="1118003at2"/>
<evidence type="ECO:0000313" key="3">
    <source>
        <dbReference type="Proteomes" id="UP000248054"/>
    </source>
</evidence>
<keyword evidence="3" id="KW-1185">Reference proteome</keyword>
<name>A0A2V4XAN6_9FLAO</name>
<proteinExistence type="predicted"/>
<dbReference type="AlphaFoldDB" id="A0A2V4XAN6"/>
<dbReference type="EMBL" id="QJTD01000001">
    <property type="protein sequence ID" value="PYE83115.1"/>
    <property type="molecule type" value="Genomic_DNA"/>
</dbReference>
<dbReference type="RefSeq" id="WP_110474064.1">
    <property type="nucleotide sequence ID" value="NZ_BMWQ01000001.1"/>
</dbReference>
<reference evidence="2 3" key="1">
    <citation type="submission" date="2018-06" db="EMBL/GenBank/DDBJ databases">
        <title>Genomic Encyclopedia of Type Strains, Phase III (KMG-III): the genomes of soil and plant-associated and newly described type strains.</title>
        <authorList>
            <person name="Whitman W."/>
        </authorList>
    </citation>
    <scope>NUCLEOTIDE SEQUENCE [LARGE SCALE GENOMIC DNA]</scope>
    <source>
        <strain evidence="2 3">CECT 7945</strain>
    </source>
</reference>
<accession>A0A2V4XAN6</accession>
<dbReference type="InterPro" id="IPR046588">
    <property type="entry name" value="DUF6646"/>
</dbReference>
<comment type="caution">
    <text evidence="2">The sequence shown here is derived from an EMBL/GenBank/DDBJ whole genome shotgun (WGS) entry which is preliminary data.</text>
</comment>
<dbReference type="Proteomes" id="UP000248054">
    <property type="component" value="Unassembled WGS sequence"/>
</dbReference>
<feature type="signal peptide" evidence="1">
    <location>
        <begin position="1"/>
        <end position="20"/>
    </location>
</feature>
<evidence type="ECO:0000313" key="2">
    <source>
        <dbReference type="EMBL" id="PYE83115.1"/>
    </source>
</evidence>
<dbReference type="Pfam" id="PF20351">
    <property type="entry name" value="DUF6646"/>
    <property type="match status" value="1"/>
</dbReference>
<protein>
    <recommendedName>
        <fullName evidence="4">Outer membrane protein with beta-barrel domain</fullName>
    </recommendedName>
</protein>
<gene>
    <name evidence="2" type="ORF">DFQ11_101546</name>
</gene>
<organism evidence="2 3">
    <name type="scientific">Winogradskyella epiphytica</name>
    <dbReference type="NCBI Taxonomy" id="262005"/>
    <lineage>
        <taxon>Bacteria</taxon>
        <taxon>Pseudomonadati</taxon>
        <taxon>Bacteroidota</taxon>
        <taxon>Flavobacteriia</taxon>
        <taxon>Flavobacteriales</taxon>
        <taxon>Flavobacteriaceae</taxon>
        <taxon>Winogradskyella</taxon>
    </lineage>
</organism>
<keyword evidence="1" id="KW-0732">Signal</keyword>
<sequence>MKKLVLIAALIAFSFGHSQAFIGEGDNKFQVGANIQDNGTGVNISYDYGIGANMSIGLSTSYALGIPEELKNDIELNDGTTQDKASFIDRYDLKARFNANIGNILNIDENFDFYPGLNLGLKNFGAHLGARYFFSEGFGLYTELNLPIAKYNTDHLSPAEKLHNQFTVNIGASFNI</sequence>
<evidence type="ECO:0000256" key="1">
    <source>
        <dbReference type="SAM" id="SignalP"/>
    </source>
</evidence>
<feature type="chain" id="PRO_5015895645" description="Outer membrane protein with beta-barrel domain" evidence="1">
    <location>
        <begin position="21"/>
        <end position="176"/>
    </location>
</feature>